<dbReference type="InParanoid" id="E2B7Z1"/>
<proteinExistence type="predicted"/>
<dbReference type="STRING" id="610380.E2B7Z1"/>
<organism evidence="4">
    <name type="scientific">Harpegnathos saltator</name>
    <name type="common">Jerdon's jumping ant</name>
    <dbReference type="NCBI Taxonomy" id="610380"/>
    <lineage>
        <taxon>Eukaryota</taxon>
        <taxon>Metazoa</taxon>
        <taxon>Ecdysozoa</taxon>
        <taxon>Arthropoda</taxon>
        <taxon>Hexapoda</taxon>
        <taxon>Insecta</taxon>
        <taxon>Pterygota</taxon>
        <taxon>Neoptera</taxon>
        <taxon>Endopterygota</taxon>
        <taxon>Hymenoptera</taxon>
        <taxon>Apocrita</taxon>
        <taxon>Aculeata</taxon>
        <taxon>Formicoidea</taxon>
        <taxon>Formicidae</taxon>
        <taxon>Ponerinae</taxon>
        <taxon>Ponerini</taxon>
        <taxon>Harpegnathos</taxon>
    </lineage>
</organism>
<keyword evidence="2" id="KW-1133">Transmembrane helix</keyword>
<feature type="compositionally biased region" description="Low complexity" evidence="1">
    <location>
        <begin position="167"/>
        <end position="183"/>
    </location>
</feature>
<keyword evidence="4" id="KW-1185">Reference proteome</keyword>
<keyword evidence="2" id="KW-0472">Membrane</keyword>
<evidence type="ECO:0000256" key="2">
    <source>
        <dbReference type="SAM" id="Phobius"/>
    </source>
</evidence>
<gene>
    <name evidence="3" type="ORF">EAI_17240</name>
</gene>
<evidence type="ECO:0000256" key="1">
    <source>
        <dbReference type="SAM" id="MobiDB-lite"/>
    </source>
</evidence>
<dbReference type="EMBL" id="GL446268">
    <property type="protein sequence ID" value="EFN88176.1"/>
    <property type="molecule type" value="Genomic_DNA"/>
</dbReference>
<dbReference type="Proteomes" id="UP000008237">
    <property type="component" value="Unassembled WGS sequence"/>
</dbReference>
<name>E2B7Z1_HARSA</name>
<dbReference type="OMA" id="TSHMLDC"/>
<dbReference type="OrthoDB" id="67700at2759"/>
<keyword evidence="2" id="KW-0812">Transmembrane</keyword>
<feature type="region of interest" description="Disordered" evidence="1">
    <location>
        <begin position="164"/>
        <end position="187"/>
    </location>
</feature>
<evidence type="ECO:0000313" key="3">
    <source>
        <dbReference type="EMBL" id="EFN88176.1"/>
    </source>
</evidence>
<evidence type="ECO:0000313" key="4">
    <source>
        <dbReference type="Proteomes" id="UP000008237"/>
    </source>
</evidence>
<sequence>MVSSAIFGAAAGTGLALVVAMTIVVYRYYAVKQKGKWNWSNLDRWPDPPTIRNSITDGQLHHHHSHTASASHVLDCWRKPQKSYYAVQTGVIVVHTFVKVPDKLSEVLGDVLELCAGGGSGGSGASGGGSGAAGDRTSSVATKISVVTGVAIIRGRWAQRSTRSPLSSIANTDSADSTTSTSSEGWKDKGLTRCLTNGLTSPYKAIL</sequence>
<protein>
    <submittedName>
        <fullName evidence="3">Uncharacterized protein</fullName>
    </submittedName>
</protein>
<dbReference type="AlphaFoldDB" id="E2B7Z1"/>
<feature type="transmembrane region" description="Helical" evidence="2">
    <location>
        <begin position="6"/>
        <end position="29"/>
    </location>
</feature>
<accession>E2B7Z1</accession>
<reference evidence="3 4" key="1">
    <citation type="journal article" date="2010" name="Science">
        <title>Genomic comparison of the ants Camponotus floridanus and Harpegnathos saltator.</title>
        <authorList>
            <person name="Bonasio R."/>
            <person name="Zhang G."/>
            <person name="Ye C."/>
            <person name="Mutti N.S."/>
            <person name="Fang X."/>
            <person name="Qin N."/>
            <person name="Donahue G."/>
            <person name="Yang P."/>
            <person name="Li Q."/>
            <person name="Li C."/>
            <person name="Zhang P."/>
            <person name="Huang Z."/>
            <person name="Berger S.L."/>
            <person name="Reinberg D."/>
            <person name="Wang J."/>
            <person name="Liebig J."/>
        </authorList>
    </citation>
    <scope>NUCLEOTIDE SEQUENCE [LARGE SCALE GENOMIC DNA]</scope>
    <source>
        <strain evidence="3 4">R22 G/1</strain>
    </source>
</reference>